<feature type="non-terminal residue" evidence="3">
    <location>
        <position position="340"/>
    </location>
</feature>
<organism evidence="3 4">
    <name type="scientific">Brachybacterium hainanense</name>
    <dbReference type="NCBI Taxonomy" id="1541174"/>
    <lineage>
        <taxon>Bacteria</taxon>
        <taxon>Bacillati</taxon>
        <taxon>Actinomycetota</taxon>
        <taxon>Actinomycetes</taxon>
        <taxon>Micrococcales</taxon>
        <taxon>Dermabacteraceae</taxon>
        <taxon>Brachybacterium</taxon>
    </lineage>
</organism>
<evidence type="ECO:0000259" key="2">
    <source>
        <dbReference type="Pfam" id="PF01882"/>
    </source>
</evidence>
<protein>
    <submittedName>
        <fullName evidence="3">DUF58 domain-containing protein</fullName>
    </submittedName>
</protein>
<keyword evidence="1" id="KW-0812">Transmembrane</keyword>
<evidence type="ECO:0000313" key="4">
    <source>
        <dbReference type="Proteomes" id="UP001589793"/>
    </source>
</evidence>
<feature type="domain" description="DUF58" evidence="2">
    <location>
        <begin position="209"/>
        <end position="297"/>
    </location>
</feature>
<proteinExistence type="predicted"/>
<comment type="caution">
    <text evidence="3">The sequence shown here is derived from an EMBL/GenBank/DDBJ whole genome shotgun (WGS) entry which is preliminary data.</text>
</comment>
<evidence type="ECO:0000256" key="1">
    <source>
        <dbReference type="SAM" id="Phobius"/>
    </source>
</evidence>
<evidence type="ECO:0000313" key="3">
    <source>
        <dbReference type="EMBL" id="MFC0675724.1"/>
    </source>
</evidence>
<dbReference type="EMBL" id="JBHLSV010000028">
    <property type="protein sequence ID" value="MFC0675724.1"/>
    <property type="molecule type" value="Genomic_DNA"/>
</dbReference>
<dbReference type="PANTHER" id="PTHR34351">
    <property type="entry name" value="SLR1927 PROTEIN-RELATED"/>
    <property type="match status" value="1"/>
</dbReference>
<name>A0ABV6RFF7_9MICO</name>
<dbReference type="Proteomes" id="UP001589793">
    <property type="component" value="Unassembled WGS sequence"/>
</dbReference>
<feature type="transmembrane region" description="Helical" evidence="1">
    <location>
        <begin position="46"/>
        <end position="69"/>
    </location>
</feature>
<feature type="transmembrane region" description="Helical" evidence="1">
    <location>
        <begin position="21"/>
        <end position="40"/>
    </location>
</feature>
<dbReference type="PANTHER" id="PTHR34351:SF1">
    <property type="entry name" value="SLR1927 PROTEIN"/>
    <property type="match status" value="1"/>
</dbReference>
<keyword evidence="1" id="KW-0472">Membrane</keyword>
<reference evidence="3 4" key="1">
    <citation type="submission" date="2024-09" db="EMBL/GenBank/DDBJ databases">
        <authorList>
            <person name="Sun Q."/>
            <person name="Mori K."/>
        </authorList>
    </citation>
    <scope>NUCLEOTIDE SEQUENCE [LARGE SCALE GENOMIC DNA]</scope>
    <source>
        <strain evidence="3 4">CICC 10874</strain>
    </source>
</reference>
<dbReference type="RefSeq" id="WP_376982758.1">
    <property type="nucleotide sequence ID" value="NZ_JBHLSV010000028.1"/>
</dbReference>
<keyword evidence="1" id="KW-1133">Transmembrane helix</keyword>
<gene>
    <name evidence="3" type="ORF">ACFFF6_17380</name>
</gene>
<accession>A0ABV6RFF7</accession>
<sequence length="340" mass="35206">MSPRADRGTGRGPGRSLVRPTGRGLVALVLTPILLAGAELTGIEQLRLLGCALALALGAGLLAVLLGGIGLDLRRSPRSEAVPVGEDAAVQLRLARGALIGVLPLGRGVVRCYLPSALGGHGDLPLAAVMDHRLPVRRRGMHDLGDCAVLLRDVLGMFHRRRLVPAPAQITGLPVPEELAGPGLARLGAALGAAGGGAHRSQGEPGPIARPYAPGDDIRRIHWRASARTGRLMTREEEPAAAERALIVLDTRGEGPGRGADATRREDLERARDRAVEHAASLLLALRRLGCDVTVVDASGDRIVAAERAATGGRSLGAAQAEAILEHQALLALAGVGFGD</sequence>
<keyword evidence="4" id="KW-1185">Reference proteome</keyword>
<dbReference type="InterPro" id="IPR002881">
    <property type="entry name" value="DUF58"/>
</dbReference>
<dbReference type="Pfam" id="PF01882">
    <property type="entry name" value="DUF58"/>
    <property type="match status" value="1"/>
</dbReference>